<organism evidence="9 10">
    <name type="scientific">Methanochimaera problematica</name>
    <dbReference type="NCBI Taxonomy" id="2609417"/>
    <lineage>
        <taxon>Archaea</taxon>
        <taxon>Methanobacteriati</taxon>
        <taxon>Methanobacteriota</taxon>
        <taxon>Stenosarchaea group</taxon>
        <taxon>Methanomicrobia</taxon>
        <taxon>Methanomicrobiales</taxon>
        <taxon>Methanomicrobiaceae</taxon>
        <taxon>Methanochimaera</taxon>
    </lineage>
</organism>
<dbReference type="Proteomes" id="UP001301797">
    <property type="component" value="Chromosome"/>
</dbReference>
<keyword evidence="7 9" id="KW-0413">Isomerase</keyword>
<dbReference type="EMBL" id="CP043875">
    <property type="protein sequence ID" value="WOF17105.1"/>
    <property type="molecule type" value="Genomic_DNA"/>
</dbReference>
<evidence type="ECO:0000313" key="9">
    <source>
        <dbReference type="EMBL" id="WOF17105.1"/>
    </source>
</evidence>
<evidence type="ECO:0000259" key="8">
    <source>
        <dbReference type="Pfam" id="PF01676"/>
    </source>
</evidence>
<comment type="catalytic activity">
    <reaction evidence="1">
        <text>(2R)-2-phosphoglycerate = (2R)-3-phosphoglycerate</text>
        <dbReference type="Rhea" id="RHEA:15901"/>
        <dbReference type="ChEBI" id="CHEBI:58272"/>
        <dbReference type="ChEBI" id="CHEBI:58289"/>
        <dbReference type="EC" id="5.4.2.12"/>
    </reaction>
</comment>
<dbReference type="GO" id="GO:0004619">
    <property type="term" value="F:phosphoglycerate mutase activity"/>
    <property type="evidence" value="ECO:0007669"/>
    <property type="project" value="UniProtKB-EC"/>
</dbReference>
<evidence type="ECO:0000256" key="5">
    <source>
        <dbReference type="ARBA" id="ARBA00012026"/>
    </source>
</evidence>
<dbReference type="Gene3D" id="3.40.720.10">
    <property type="entry name" value="Alkaline Phosphatase, subunit A"/>
    <property type="match status" value="2"/>
</dbReference>
<comment type="similarity">
    <text evidence="4">Belongs to the BPG-independent phosphoglycerate mutase family. A-PGAM subfamily.</text>
</comment>
<dbReference type="Pfam" id="PF10143">
    <property type="entry name" value="PhosphMutase"/>
    <property type="match status" value="1"/>
</dbReference>
<evidence type="ECO:0000256" key="3">
    <source>
        <dbReference type="ARBA" id="ARBA00004798"/>
    </source>
</evidence>
<dbReference type="NCBIfam" id="NF003242">
    <property type="entry name" value="PRK04200.1"/>
    <property type="match status" value="1"/>
</dbReference>
<dbReference type="GO" id="GO:0006096">
    <property type="term" value="P:glycolytic process"/>
    <property type="evidence" value="ECO:0007669"/>
    <property type="project" value="UniProtKB-KW"/>
</dbReference>
<evidence type="ECO:0000256" key="1">
    <source>
        <dbReference type="ARBA" id="ARBA00000370"/>
    </source>
</evidence>
<protein>
    <recommendedName>
        <fullName evidence="5">phosphoglycerate mutase (2,3-diphosphoglycerate-independent)</fullName>
        <ecNumber evidence="5">5.4.2.12</ecNumber>
    </recommendedName>
</protein>
<sequence>MKYIVILGDGMADEPIEALGGKTPLEYAKTPNMDRIAREGKCGMLHTVPQGFEPGSDIANLSVLGYKPEECYTGRGPLEAISMGLNLSDTDIAYRCNLVTINGSTMEDFSAGHITSEESALLFSSLNEKIKGIATGYPGISYRNLLVVPDGKGAKSTPPHDITGEDIAEYVPKDGDAEILQRIMEISREVFSNHPVNEKRIREGKKPATQVWPWSGGKKPALENFREKYGLSGGMISAVDLLNGIAAGAGMKVISVPGATGYLDTDYEAKARYAIEALKELDFVYMHVEAPDEAGHLGSYEEKVKAIERLDEVTGLILSETDAVVAVLPDHPTPIRIKTHTNEPVPFAILGKGTDDCLIYSEKEAAKKGGFGIQKAENFLKIMFSQENE</sequence>
<keyword evidence="10" id="KW-1185">Reference proteome</keyword>
<dbReference type="GO" id="GO:0046872">
    <property type="term" value="F:metal ion binding"/>
    <property type="evidence" value="ECO:0007669"/>
    <property type="project" value="InterPro"/>
</dbReference>
<proteinExistence type="inferred from homology"/>
<keyword evidence="6" id="KW-0324">Glycolysis</keyword>
<dbReference type="RefSeq" id="WP_317136561.1">
    <property type="nucleotide sequence ID" value="NZ_CP043875.1"/>
</dbReference>
<dbReference type="PANTHER" id="PTHR31209">
    <property type="entry name" value="COFACTOR-INDEPENDENT PHOSPHOGLYCERATE MUTASE"/>
    <property type="match status" value="1"/>
</dbReference>
<name>A0AA97FCX3_9EURY</name>
<dbReference type="KEGG" id="mefw:F1737_10670"/>
<evidence type="ECO:0000256" key="7">
    <source>
        <dbReference type="ARBA" id="ARBA00023235"/>
    </source>
</evidence>
<evidence type="ECO:0000256" key="4">
    <source>
        <dbReference type="ARBA" id="ARBA00005524"/>
    </source>
</evidence>
<dbReference type="CDD" id="cd16011">
    <property type="entry name" value="iPGM_like"/>
    <property type="match status" value="1"/>
</dbReference>
<dbReference type="GeneID" id="85230637"/>
<accession>A0AA97FCX3</accession>
<evidence type="ECO:0000256" key="2">
    <source>
        <dbReference type="ARBA" id="ARBA00002315"/>
    </source>
</evidence>
<dbReference type="InterPro" id="IPR006124">
    <property type="entry name" value="Metalloenzyme"/>
</dbReference>
<dbReference type="PIRSF" id="PIRSF006392">
    <property type="entry name" value="IPGAM_arch"/>
    <property type="match status" value="1"/>
</dbReference>
<feature type="domain" description="Metalloenzyme" evidence="8">
    <location>
        <begin position="1"/>
        <end position="383"/>
    </location>
</feature>
<dbReference type="InterPro" id="IPR004456">
    <property type="entry name" value="Pglycerate_mutase_ApgM"/>
</dbReference>
<evidence type="ECO:0000256" key="6">
    <source>
        <dbReference type="ARBA" id="ARBA00023152"/>
    </source>
</evidence>
<dbReference type="InterPro" id="IPR023665">
    <property type="entry name" value="ApgAM_prokaryotes"/>
</dbReference>
<dbReference type="NCBIfam" id="TIGR02535">
    <property type="entry name" value="hyp_Hser_kinase"/>
    <property type="match status" value="1"/>
</dbReference>
<dbReference type="EC" id="5.4.2.12" evidence="5"/>
<dbReference type="InterPro" id="IPR017850">
    <property type="entry name" value="Alkaline_phosphatase_core_sf"/>
</dbReference>
<evidence type="ECO:0000313" key="10">
    <source>
        <dbReference type="Proteomes" id="UP001301797"/>
    </source>
</evidence>
<dbReference type="Pfam" id="PF01676">
    <property type="entry name" value="Metalloenzyme"/>
    <property type="match status" value="1"/>
</dbReference>
<reference evidence="9 10" key="1">
    <citation type="submission" date="2019-09" db="EMBL/GenBank/DDBJ databases">
        <title>The complete genome of Methanoplanus sp. FWC-SCC4.</title>
        <authorList>
            <person name="Chen S.-C."/>
            <person name="Zhou Y.-Z."/>
            <person name="Lai M.-C."/>
        </authorList>
    </citation>
    <scope>NUCLEOTIDE SEQUENCE [LARGE SCALE GENOMIC DNA]</scope>
    <source>
        <strain evidence="9 10">FWC-SCC4</strain>
    </source>
</reference>
<dbReference type="SUPFAM" id="SSF53649">
    <property type="entry name" value="Alkaline phosphatase-like"/>
    <property type="match status" value="1"/>
</dbReference>
<dbReference type="AlphaFoldDB" id="A0AA97FCX3"/>
<dbReference type="PANTHER" id="PTHR31209:SF4">
    <property type="entry name" value="2,3-BISPHOSPHOGLYCERATE-INDEPENDENT PHOSPHOGLYCERATE MUTASE"/>
    <property type="match status" value="1"/>
</dbReference>
<dbReference type="NCBIfam" id="TIGR00306">
    <property type="entry name" value="apgM"/>
    <property type="match status" value="1"/>
</dbReference>
<comment type="function">
    <text evidence="2">Catalyzes the interconversion of 2-phosphoglycerate and 3-phosphoglycerate.</text>
</comment>
<gene>
    <name evidence="9" type="ORF">F1737_10670</name>
</gene>
<comment type="pathway">
    <text evidence="3">Carbohydrate degradation; glycolysis; pyruvate from D-glyceraldehyde 3-phosphate: step 3/5.</text>
</comment>